<reference evidence="1" key="1">
    <citation type="submission" date="2022-08" db="UniProtKB">
        <authorList>
            <consortium name="EnsemblMetazoa"/>
        </authorList>
    </citation>
    <scope>IDENTIFICATION</scope>
    <source>
        <strain evidence="1">Dongola</strain>
    </source>
</reference>
<dbReference type="VEuPathDB" id="VectorBase:AARA014736"/>
<protein>
    <submittedName>
        <fullName evidence="1">Uncharacterized protein</fullName>
    </submittedName>
</protein>
<evidence type="ECO:0000313" key="1">
    <source>
        <dbReference type="EnsemblMetazoa" id="AARA014736-PA"/>
    </source>
</evidence>
<organism evidence="1 2">
    <name type="scientific">Anopheles arabiensis</name>
    <name type="common">Mosquito</name>
    <dbReference type="NCBI Taxonomy" id="7173"/>
    <lineage>
        <taxon>Eukaryota</taxon>
        <taxon>Metazoa</taxon>
        <taxon>Ecdysozoa</taxon>
        <taxon>Arthropoda</taxon>
        <taxon>Hexapoda</taxon>
        <taxon>Insecta</taxon>
        <taxon>Pterygota</taxon>
        <taxon>Neoptera</taxon>
        <taxon>Endopterygota</taxon>
        <taxon>Diptera</taxon>
        <taxon>Nematocera</taxon>
        <taxon>Culicoidea</taxon>
        <taxon>Culicidae</taxon>
        <taxon>Anophelinae</taxon>
        <taxon>Anopheles</taxon>
    </lineage>
</organism>
<evidence type="ECO:0000313" key="2">
    <source>
        <dbReference type="Proteomes" id="UP000075840"/>
    </source>
</evidence>
<name>A0A182IH01_ANOAR</name>
<accession>A0A182IH01</accession>
<dbReference type="Proteomes" id="UP000075840">
    <property type="component" value="Unassembled WGS sequence"/>
</dbReference>
<dbReference type="EMBL" id="APCN01003816">
    <property type="status" value="NOT_ANNOTATED_CDS"/>
    <property type="molecule type" value="Genomic_DNA"/>
</dbReference>
<sequence>MDNRKQPVCKCVC</sequence>
<keyword evidence="2" id="KW-1185">Reference proteome</keyword>
<dbReference type="EnsemblMetazoa" id="AARA014736-RA">
    <property type="protein sequence ID" value="AARA014736-PA"/>
    <property type="gene ID" value="AARA014736"/>
</dbReference>
<proteinExistence type="predicted"/>